<dbReference type="AlphaFoldDB" id="F7W1T2"/>
<dbReference type="Proteomes" id="UP000001881">
    <property type="component" value="Unassembled WGS sequence"/>
</dbReference>
<dbReference type="KEGG" id="smp:10802660"/>
<dbReference type="OrthoDB" id="4574074at2759"/>
<dbReference type="eggNOG" id="ENOG502RMXZ">
    <property type="taxonomic scope" value="Eukaryota"/>
</dbReference>
<keyword evidence="2" id="KW-1185">Reference proteome</keyword>
<organism evidence="1 2">
    <name type="scientific">Sordaria macrospora (strain ATCC MYA-333 / DSM 997 / K(L3346) / K-hell)</name>
    <dbReference type="NCBI Taxonomy" id="771870"/>
    <lineage>
        <taxon>Eukaryota</taxon>
        <taxon>Fungi</taxon>
        <taxon>Dikarya</taxon>
        <taxon>Ascomycota</taxon>
        <taxon>Pezizomycotina</taxon>
        <taxon>Sordariomycetes</taxon>
        <taxon>Sordariomycetidae</taxon>
        <taxon>Sordariales</taxon>
        <taxon>Sordariaceae</taxon>
        <taxon>Sordaria</taxon>
    </lineage>
</organism>
<dbReference type="HOGENOM" id="CLU_891882_0_0_1"/>
<dbReference type="VEuPathDB" id="FungiDB:SMAC_12606"/>
<evidence type="ECO:0000313" key="1">
    <source>
        <dbReference type="EMBL" id="CCC11567.1"/>
    </source>
</evidence>
<accession>F7W1T2</accession>
<evidence type="ECO:0000313" key="2">
    <source>
        <dbReference type="Proteomes" id="UP000001881"/>
    </source>
</evidence>
<comment type="caution">
    <text evidence="1">The sequence shown here is derived from an EMBL/GenBank/DDBJ whole genome shotgun (WGS) entry which is preliminary data.</text>
</comment>
<dbReference type="InParanoid" id="F7W1T2"/>
<name>F7W1T2_SORMK</name>
<reference evidence="1 2" key="1">
    <citation type="journal article" date="2010" name="PLoS Genet.">
        <title>De novo assembly of a 40 Mb eukaryotic genome from short sequence reads: Sordaria macrospora, a model organism for fungal morphogenesis.</title>
        <authorList>
            <person name="Nowrousian M."/>
            <person name="Stajich J."/>
            <person name="Chu M."/>
            <person name="Engh I."/>
            <person name="Espagne E."/>
            <person name="Halliday K."/>
            <person name="Kamerewerd J."/>
            <person name="Kempken F."/>
            <person name="Knab B."/>
            <person name="Kuo H.C."/>
            <person name="Osiewacz H.D."/>
            <person name="Poeggeler S."/>
            <person name="Read N."/>
            <person name="Seiler S."/>
            <person name="Smith K."/>
            <person name="Zickler D."/>
            <person name="Kueck U."/>
            <person name="Freitag M."/>
        </authorList>
    </citation>
    <scope>NUCLEOTIDE SEQUENCE [LARGE SCALE GENOMIC DNA]</scope>
    <source>
        <strain evidence="2">ATCC MYA-333 / DSM 997 / K(L3346) / K-hell</strain>
        <tissue evidence="1">Mycelium</tissue>
    </source>
</reference>
<dbReference type="EMBL" id="CABT02000020">
    <property type="protein sequence ID" value="CCC11567.1"/>
    <property type="molecule type" value="Genomic_DNA"/>
</dbReference>
<proteinExistence type="predicted"/>
<dbReference type="GeneID" id="10802660"/>
<sequence>MATTLPQPARQSRFIYAPEVHRSKERTKATLTSIITPFFESLHSLYNGPRYGFPPGEIGVALRNSLDLVQSHYIRRLLAHFFISPASEHRIAILKLRQAFQSLEDIFMEEAIEIEMCGHLAPTNRDFPTIRTFPPNNFLTNDNNLPTVPTVPSSNTLPTLPSNNFPSILTTTNNSNLNINKAIKAATRARARAKKHDTRWQDMLAFMAVEKTLKDMETLWPEMSLENFMEVMTDYMVFVLSLNLGQVEREREVRELRKVENVEGQKGGNMNMKRMRRKSCFSDGRQRLWGSDWRSGGLEVKQMGACQAGVER</sequence>
<gene>
    <name evidence="1" type="ORF">SMAC_12606</name>
</gene>
<protein>
    <submittedName>
        <fullName evidence="1">WGS project CABT00000000 data, contig 2.20</fullName>
    </submittedName>
</protein>